<dbReference type="EMBL" id="CP001140">
    <property type="protein sequence ID" value="ACL11198.1"/>
    <property type="molecule type" value="Genomic_DNA"/>
</dbReference>
<dbReference type="InterPro" id="IPR008257">
    <property type="entry name" value="Pept_M19"/>
</dbReference>
<dbReference type="GO" id="GO:0006508">
    <property type="term" value="P:proteolysis"/>
    <property type="evidence" value="ECO:0007669"/>
    <property type="project" value="InterPro"/>
</dbReference>
<evidence type="ECO:0000313" key="2">
    <source>
        <dbReference type="Proteomes" id="UP000006903"/>
    </source>
</evidence>
<accession>B8D517</accession>
<gene>
    <name evidence="1" type="ordered locus">DKAM_0872</name>
</gene>
<dbReference type="PROSITE" id="PS51365">
    <property type="entry name" value="RENAL_DIPEPTIDASE_2"/>
    <property type="match status" value="1"/>
</dbReference>
<dbReference type="InterPro" id="IPR032466">
    <property type="entry name" value="Metal_Hydrolase"/>
</dbReference>
<protein>
    <submittedName>
        <fullName evidence="1">Peptidase, putative</fullName>
    </submittedName>
</protein>
<dbReference type="KEGG" id="dka:DKAM_0872"/>
<dbReference type="GO" id="GO:0070573">
    <property type="term" value="F:metallodipeptidase activity"/>
    <property type="evidence" value="ECO:0007669"/>
    <property type="project" value="InterPro"/>
</dbReference>
<organism evidence="1 2">
    <name type="scientific">Desulfurococcus amylolyticus (strain DSM 18924 / JCM 16383 / VKM B-2413 / 1221n)</name>
    <name type="common">Desulfurococcus kamchatkensis</name>
    <dbReference type="NCBI Taxonomy" id="490899"/>
    <lineage>
        <taxon>Archaea</taxon>
        <taxon>Thermoproteota</taxon>
        <taxon>Thermoprotei</taxon>
        <taxon>Desulfurococcales</taxon>
        <taxon>Desulfurococcaceae</taxon>
        <taxon>Desulfurococcus</taxon>
    </lineage>
</organism>
<dbReference type="PANTHER" id="PTHR10443:SF12">
    <property type="entry name" value="DIPEPTIDASE"/>
    <property type="match status" value="1"/>
</dbReference>
<dbReference type="eggNOG" id="arCOG04083">
    <property type="taxonomic scope" value="Archaea"/>
</dbReference>
<sequence length="350" mass="38734">MGKPIYLAWRINYSGCIHLNPPLVDLHEDIAAYVLSGSLLNPFPLKPFDIDEPLRHADIPKYLASNTRLVVASIFPMIPWYSRGGRISYKHYPSLELVYAGLDLYRNIVLAHREFKLVLGRDQLQGLFNEKNGSIGLLVGLEGADSLRSPEDLDLLYAGGLRVLGLTWNYNNKYASSCRTQIDNGLTREGLELIGRAVELGVAVDLAHASGKTVRDTYEATGKPVIVSHANTRSVHNHPRNLDDKTLEVVAESKGVVGLVFIASFVSTGVPDVSSLVRHAVYIRDNYGVDILAIGSDYFGSLDAPLVKGLESIDKIGSLWSKLLEEGFTREDIEKIAWRNPLRALTAWLK</sequence>
<dbReference type="Proteomes" id="UP000006903">
    <property type="component" value="Chromosome"/>
</dbReference>
<dbReference type="PANTHER" id="PTHR10443">
    <property type="entry name" value="MICROSOMAL DIPEPTIDASE"/>
    <property type="match status" value="1"/>
</dbReference>
<proteinExistence type="predicted"/>
<dbReference type="Pfam" id="PF01244">
    <property type="entry name" value="Peptidase_M19"/>
    <property type="match status" value="1"/>
</dbReference>
<name>B8D517_DESA1</name>
<reference evidence="1 2" key="1">
    <citation type="journal article" date="2009" name="J. Bacteriol.">
        <title>Complete genome sequence of the anaerobic, protein-degrading hyperthermophilic crenarchaeon Desulfurococcus kamchatkensis.</title>
        <authorList>
            <person name="Ravin N.V."/>
            <person name="Mardanov A.V."/>
            <person name="Beletsky A.V."/>
            <person name="Kublanov I.V."/>
            <person name="Kolganova T.V."/>
            <person name="Lebedinsky A.V."/>
            <person name="Chernyh N.A."/>
            <person name="Bonch-Osmolovskaya E.A."/>
            <person name="Skryabin K.G."/>
        </authorList>
    </citation>
    <scope>NUCLEOTIDE SEQUENCE [LARGE SCALE GENOMIC DNA]</scope>
    <source>
        <strain evidence="2">DSM 18924 / JCM 16383 / VKM B-2413 / 1221n</strain>
    </source>
</reference>
<dbReference type="HOGENOM" id="CLU_031404_2_1_2"/>
<dbReference type="AlphaFoldDB" id="B8D517"/>
<dbReference type="SUPFAM" id="SSF51556">
    <property type="entry name" value="Metallo-dependent hydrolases"/>
    <property type="match status" value="1"/>
</dbReference>
<dbReference type="STRING" id="490899.DKAM_0872"/>
<evidence type="ECO:0000313" key="1">
    <source>
        <dbReference type="EMBL" id="ACL11198.1"/>
    </source>
</evidence>
<dbReference type="Gene3D" id="3.20.20.140">
    <property type="entry name" value="Metal-dependent hydrolases"/>
    <property type="match status" value="1"/>
</dbReference>